<feature type="transmembrane region" description="Helical" evidence="9">
    <location>
        <begin position="117"/>
        <end position="136"/>
    </location>
</feature>
<feature type="transmembrane region" description="Helical" evidence="9">
    <location>
        <begin position="205"/>
        <end position="224"/>
    </location>
</feature>
<comment type="caution">
    <text evidence="11">The sequence shown here is derived from an EMBL/GenBank/DDBJ whole genome shotgun (WGS) entry which is preliminary data.</text>
</comment>
<evidence type="ECO:0000313" key="11">
    <source>
        <dbReference type="EMBL" id="MFD1707355.1"/>
    </source>
</evidence>
<evidence type="ECO:0000259" key="10">
    <source>
        <dbReference type="Pfam" id="PF03553"/>
    </source>
</evidence>
<keyword evidence="5 9" id="KW-0812">Transmembrane</keyword>
<dbReference type="PANTHER" id="PTHR33451">
    <property type="entry name" value="MALATE-2H(+)/NA(+)-LACTATE ANTIPORTER"/>
    <property type="match status" value="1"/>
</dbReference>
<feature type="transmembrane region" description="Helical" evidence="9">
    <location>
        <begin position="12"/>
        <end position="35"/>
    </location>
</feature>
<evidence type="ECO:0000256" key="6">
    <source>
        <dbReference type="ARBA" id="ARBA00022989"/>
    </source>
</evidence>
<keyword evidence="2" id="KW-0813">Transport</keyword>
<evidence type="ECO:0000256" key="3">
    <source>
        <dbReference type="ARBA" id="ARBA00022449"/>
    </source>
</evidence>
<dbReference type="RefSeq" id="WP_380774077.1">
    <property type="nucleotide sequence ID" value="NZ_JBHUEO010000031.1"/>
</dbReference>
<feature type="transmembrane region" description="Helical" evidence="9">
    <location>
        <begin position="438"/>
        <end position="459"/>
    </location>
</feature>
<reference evidence="12" key="1">
    <citation type="journal article" date="2019" name="Int. J. Syst. Evol. Microbiol.">
        <title>The Global Catalogue of Microorganisms (GCM) 10K type strain sequencing project: providing services to taxonomists for standard genome sequencing and annotation.</title>
        <authorList>
            <consortium name="The Broad Institute Genomics Platform"/>
            <consortium name="The Broad Institute Genome Sequencing Center for Infectious Disease"/>
            <person name="Wu L."/>
            <person name="Ma J."/>
        </authorList>
    </citation>
    <scope>NUCLEOTIDE SEQUENCE [LARGE SCALE GENOMIC DNA]</scope>
    <source>
        <strain evidence="12">CGMCC 1.12295</strain>
    </source>
</reference>
<feature type="transmembrane region" description="Helical" evidence="9">
    <location>
        <begin position="148"/>
        <end position="173"/>
    </location>
</feature>
<gene>
    <name evidence="11" type="ORF">ACFSCZ_11495</name>
</gene>
<keyword evidence="4" id="KW-1003">Cell membrane</keyword>
<protein>
    <submittedName>
        <fullName evidence="11">Na+/H+ antiporter NhaC family protein</fullName>
    </submittedName>
</protein>
<feature type="transmembrane region" description="Helical" evidence="9">
    <location>
        <begin position="267"/>
        <end position="287"/>
    </location>
</feature>
<comment type="similarity">
    <text evidence="8">Belongs to the NhaC Na(+)/H(+) (TC 2.A.35) antiporter family.</text>
</comment>
<feature type="transmembrane region" description="Helical" evidence="9">
    <location>
        <begin position="393"/>
        <end position="418"/>
    </location>
</feature>
<dbReference type="Pfam" id="PF03553">
    <property type="entry name" value="Na_H_antiporter"/>
    <property type="match status" value="2"/>
</dbReference>
<organism evidence="11 12">
    <name type="scientific">Siminovitchia sediminis</name>
    <dbReference type="NCBI Taxonomy" id="1274353"/>
    <lineage>
        <taxon>Bacteria</taxon>
        <taxon>Bacillati</taxon>
        <taxon>Bacillota</taxon>
        <taxon>Bacilli</taxon>
        <taxon>Bacillales</taxon>
        <taxon>Bacillaceae</taxon>
        <taxon>Siminovitchia</taxon>
    </lineage>
</organism>
<keyword evidence="7 9" id="KW-0472">Membrane</keyword>
<feature type="domain" description="Na+/H+ antiporter NhaC-like C-terminal" evidence="10">
    <location>
        <begin position="250"/>
        <end position="457"/>
    </location>
</feature>
<name>A0ABW4KHD8_9BACI</name>
<keyword evidence="3" id="KW-0050">Antiport</keyword>
<dbReference type="InterPro" id="IPR052180">
    <property type="entry name" value="NhaC_Na-H+_Antiporter"/>
</dbReference>
<evidence type="ECO:0000256" key="5">
    <source>
        <dbReference type="ARBA" id="ARBA00022692"/>
    </source>
</evidence>
<feature type="transmembrane region" description="Helical" evidence="9">
    <location>
        <begin position="349"/>
        <end position="372"/>
    </location>
</feature>
<keyword evidence="6 9" id="KW-1133">Transmembrane helix</keyword>
<evidence type="ECO:0000256" key="2">
    <source>
        <dbReference type="ARBA" id="ARBA00022448"/>
    </source>
</evidence>
<accession>A0ABW4KHD8</accession>
<dbReference type="PANTHER" id="PTHR33451:SF3">
    <property type="entry name" value="MALATE-2H(+)_NA(+)-LACTATE ANTIPORTER"/>
    <property type="match status" value="1"/>
</dbReference>
<sequence length="489" mass="52192">MALTDSKVESKLEFYGGVPVLLVPFGVMFVGILWLGVTGAALPEAFWPMALFGIFIGLLLAKNKKTYIEALITGITSRMLAIMLLAWFLAGIMAQLLQSTGLVEGIVWGFLQTGMSIAWFPLLAFIIAAIMSMATGTSVGTLIAASPILFPVGYTLGGDPVLIIGAIIGGAYVGDNLAPISDTTIVSAYSQGTEISKVVRSRLKYAAAAGVITIGLYIIFALIQSGSSTVTPPDEINPLGLIMLLVPIILLFFMIRGKDLVESLLYSNAIGIVLGLVCGLIGFSNILSINREEFSAGGIILDGIFGMSGIAIFTIFIMGMIGTLQAGGFLDWLIEKAESIATTPKRAEIVIVFSTLLLNALTTAGTPSMVMLGDFVRRLGHKFKIQPWRRGNLLDACSTSIIGFLPYSVGLLIPFAFVGGMVDMAAHPNFNPVGVAPYVFYCIAMVLVIVFAAVSGWGLETMSEEEYEAEYRDIYGDPQDTIPPMTKTN</sequence>
<comment type="subcellular location">
    <subcellularLocation>
        <location evidence="1">Cell membrane</location>
        <topology evidence="1">Multi-pass membrane protein</topology>
    </subcellularLocation>
</comment>
<dbReference type="Proteomes" id="UP001597301">
    <property type="component" value="Unassembled WGS sequence"/>
</dbReference>
<dbReference type="EMBL" id="JBHUEO010000031">
    <property type="protein sequence ID" value="MFD1707355.1"/>
    <property type="molecule type" value="Genomic_DNA"/>
</dbReference>
<evidence type="ECO:0000256" key="8">
    <source>
        <dbReference type="ARBA" id="ARBA00038435"/>
    </source>
</evidence>
<feature type="transmembrane region" description="Helical" evidence="9">
    <location>
        <begin position="41"/>
        <end position="60"/>
    </location>
</feature>
<evidence type="ECO:0000256" key="4">
    <source>
        <dbReference type="ARBA" id="ARBA00022475"/>
    </source>
</evidence>
<keyword evidence="12" id="KW-1185">Reference proteome</keyword>
<feature type="transmembrane region" description="Helical" evidence="9">
    <location>
        <begin position="236"/>
        <end position="255"/>
    </location>
</feature>
<evidence type="ECO:0000256" key="7">
    <source>
        <dbReference type="ARBA" id="ARBA00023136"/>
    </source>
</evidence>
<evidence type="ECO:0000256" key="9">
    <source>
        <dbReference type="SAM" id="Phobius"/>
    </source>
</evidence>
<feature type="domain" description="Na+/H+ antiporter NhaC-like C-terminal" evidence="10">
    <location>
        <begin position="18"/>
        <end position="221"/>
    </location>
</feature>
<proteinExistence type="inferred from homology"/>
<evidence type="ECO:0000313" key="12">
    <source>
        <dbReference type="Proteomes" id="UP001597301"/>
    </source>
</evidence>
<dbReference type="InterPro" id="IPR018461">
    <property type="entry name" value="Na/H_Antiport_NhaC-like_C"/>
</dbReference>
<feature type="transmembrane region" description="Helical" evidence="9">
    <location>
        <begin position="80"/>
        <end position="97"/>
    </location>
</feature>
<feature type="transmembrane region" description="Helical" evidence="9">
    <location>
        <begin position="299"/>
        <end position="321"/>
    </location>
</feature>
<evidence type="ECO:0000256" key="1">
    <source>
        <dbReference type="ARBA" id="ARBA00004651"/>
    </source>
</evidence>